<name>A0A170PU91_9ZZZZ</name>
<dbReference type="InterPro" id="IPR006143">
    <property type="entry name" value="RND_pump_MFP"/>
</dbReference>
<dbReference type="PANTHER" id="PTHR30469:SF29">
    <property type="entry name" value="BLR2860 PROTEIN"/>
    <property type="match status" value="1"/>
</dbReference>
<proteinExistence type="predicted"/>
<sequence length="358" mass="37477">MNRSLKIAIAIFVGLLAWFVIRSVIRGDISTQHEDVRLEASEVAPEAVTFTVSAQTHGIRLKAKGLTAPDKSVTVKAGTAGNVTSTPVREGTRVSRGTLLCGLDVEARAARLEEAEARRDAARIDFEAARTLAEKGLAPANNEASAKAALDAAEASVNAARVELSKTQIRAPFDGIFENRLAEAGDYLSPGQPCGTMVDMDPVIVAVEVAEANAGQLTTGMTGTARLPSGTTYPATLRYVSRTADAGTRTFLIEGELDTGDDPVAAGVTAELFIPMGEVPATLISPGLLTLSDAGELGVRYVDDQNTVQFAPIKVIDETPEGAWVTGLPATVRLISIGQDYLAEGVEVKPVPQGGAQP</sequence>
<dbReference type="PANTHER" id="PTHR30469">
    <property type="entry name" value="MULTIDRUG RESISTANCE PROTEIN MDTA"/>
    <property type="match status" value="1"/>
</dbReference>
<evidence type="ECO:0000313" key="2">
    <source>
        <dbReference type="EMBL" id="CUS57462.1"/>
    </source>
</evidence>
<dbReference type="SUPFAM" id="SSF111369">
    <property type="entry name" value="HlyD-like secretion proteins"/>
    <property type="match status" value="1"/>
</dbReference>
<reference evidence="2" key="1">
    <citation type="submission" date="2015-10" db="EMBL/GenBank/DDBJ databases">
        <authorList>
            <person name="Gilbert D.G."/>
        </authorList>
    </citation>
    <scope>NUCLEOTIDE SEQUENCE</scope>
</reference>
<organism evidence="2">
    <name type="scientific">hydrothermal vent metagenome</name>
    <dbReference type="NCBI Taxonomy" id="652676"/>
    <lineage>
        <taxon>unclassified sequences</taxon>
        <taxon>metagenomes</taxon>
        <taxon>ecological metagenomes</taxon>
    </lineage>
</organism>
<dbReference type="Gene3D" id="2.40.30.170">
    <property type="match status" value="1"/>
</dbReference>
<dbReference type="Gene3D" id="1.10.287.470">
    <property type="entry name" value="Helix hairpin bin"/>
    <property type="match status" value="1"/>
</dbReference>
<feature type="coiled-coil region" evidence="1">
    <location>
        <begin position="105"/>
        <end position="170"/>
    </location>
</feature>
<dbReference type="GO" id="GO:1990281">
    <property type="term" value="C:efflux pump complex"/>
    <property type="evidence" value="ECO:0007669"/>
    <property type="project" value="TreeGrafter"/>
</dbReference>
<dbReference type="Gene3D" id="2.40.50.100">
    <property type="match status" value="1"/>
</dbReference>
<dbReference type="EMBL" id="CZQD01000042">
    <property type="protein sequence ID" value="CUS57462.1"/>
    <property type="molecule type" value="Genomic_DNA"/>
</dbReference>
<keyword evidence="1" id="KW-0175">Coiled coil</keyword>
<evidence type="ECO:0000256" key="1">
    <source>
        <dbReference type="SAM" id="Coils"/>
    </source>
</evidence>
<gene>
    <name evidence="2" type="ORF">MGWOODY_Hyp571</name>
</gene>
<dbReference type="GO" id="GO:0015562">
    <property type="term" value="F:efflux transmembrane transporter activity"/>
    <property type="evidence" value="ECO:0007669"/>
    <property type="project" value="TreeGrafter"/>
</dbReference>
<protein>
    <submittedName>
        <fullName evidence="2">Probable Co/Zn/Cd efflux system membrane fusion protein</fullName>
    </submittedName>
</protein>
<accession>A0A170PU91</accession>
<dbReference type="AlphaFoldDB" id="A0A170PU91"/>
<dbReference type="NCBIfam" id="TIGR01730">
    <property type="entry name" value="RND_mfp"/>
    <property type="match status" value="1"/>
</dbReference>